<gene>
    <name evidence="1" type="ORF">J4G43_08605</name>
</gene>
<reference evidence="1" key="1">
    <citation type="submission" date="2021-03" db="EMBL/GenBank/DDBJ databases">
        <title>Whole Genome Sequence of Bradyrhizobium sp. Strain 144S4.</title>
        <authorList>
            <person name="Bromfield E.S.P."/>
            <person name="Cloutier S."/>
        </authorList>
    </citation>
    <scope>NUCLEOTIDE SEQUENCE [LARGE SCALE GENOMIC DNA]</scope>
    <source>
        <strain evidence="1">144S4</strain>
    </source>
</reference>
<protein>
    <submittedName>
        <fullName evidence="1">Uncharacterized protein</fullName>
    </submittedName>
</protein>
<evidence type="ECO:0000313" key="1">
    <source>
        <dbReference type="EMBL" id="MBO1861006.1"/>
    </source>
</evidence>
<organism evidence="1">
    <name type="scientific">Bradyrhizobium barranii subsp. barranii</name>
    <dbReference type="NCBI Taxonomy" id="2823807"/>
    <lineage>
        <taxon>Bacteria</taxon>
        <taxon>Pseudomonadati</taxon>
        <taxon>Pseudomonadota</taxon>
        <taxon>Alphaproteobacteria</taxon>
        <taxon>Hyphomicrobiales</taxon>
        <taxon>Nitrobacteraceae</taxon>
        <taxon>Bradyrhizobium</taxon>
        <taxon>Bradyrhizobium barranii</taxon>
    </lineage>
</organism>
<proteinExistence type="predicted"/>
<comment type="caution">
    <text evidence="1">The sequence shown here is derived from an EMBL/GenBank/DDBJ whole genome shotgun (WGS) entry which is preliminary data.</text>
</comment>
<name>A0A939M0S0_9BRAD</name>
<dbReference type="EMBL" id="JAGEMI010000001">
    <property type="protein sequence ID" value="MBO1861006.1"/>
    <property type="molecule type" value="Genomic_DNA"/>
</dbReference>
<dbReference type="AlphaFoldDB" id="A0A939M0S0"/>
<sequence length="124" mass="13047">MLQVREDTTMNQQTMKYAIAVALFGAAMLGSVLPSGAAPISPSTTLLTQAASSSGVTEIYYRRHYRGRGYYGAPGGAIGLGILGAAAGAAAYGAYGGSYYGPGYYAPGYYGGTYPYRRQYYAPY</sequence>
<accession>A0A939M0S0</accession>